<feature type="DNA-binding region" description="H-T-H motif" evidence="4">
    <location>
        <begin position="25"/>
        <end position="44"/>
    </location>
</feature>
<dbReference type="SUPFAM" id="SSF46689">
    <property type="entry name" value="Homeodomain-like"/>
    <property type="match status" value="1"/>
</dbReference>
<evidence type="ECO:0000313" key="6">
    <source>
        <dbReference type="EMBL" id="GIF97733.1"/>
    </source>
</evidence>
<evidence type="ECO:0000256" key="2">
    <source>
        <dbReference type="ARBA" id="ARBA00023125"/>
    </source>
</evidence>
<dbReference type="PANTHER" id="PTHR30055">
    <property type="entry name" value="HTH-TYPE TRANSCRIPTIONAL REGULATOR RUTR"/>
    <property type="match status" value="1"/>
</dbReference>
<feature type="domain" description="HTH tetR-type" evidence="5">
    <location>
        <begin position="2"/>
        <end position="62"/>
    </location>
</feature>
<dbReference type="InterPro" id="IPR025996">
    <property type="entry name" value="MT1864/Rv1816-like_C"/>
</dbReference>
<dbReference type="SUPFAM" id="SSF48498">
    <property type="entry name" value="Tetracyclin repressor-like, C-terminal domain"/>
    <property type="match status" value="1"/>
</dbReference>
<dbReference type="PRINTS" id="PR00455">
    <property type="entry name" value="HTHTETR"/>
</dbReference>
<reference evidence="6 7" key="1">
    <citation type="submission" date="2021-01" db="EMBL/GenBank/DDBJ databases">
        <title>Whole genome shotgun sequence of Catellatospora citrea NBRC 14495.</title>
        <authorList>
            <person name="Komaki H."/>
            <person name="Tamura T."/>
        </authorList>
    </citation>
    <scope>NUCLEOTIDE SEQUENCE [LARGE SCALE GENOMIC DNA]</scope>
    <source>
        <strain evidence="6 7">NBRC 14495</strain>
    </source>
</reference>
<dbReference type="Proteomes" id="UP000659904">
    <property type="component" value="Unassembled WGS sequence"/>
</dbReference>
<dbReference type="EMBL" id="BONH01000009">
    <property type="protein sequence ID" value="GIF97733.1"/>
    <property type="molecule type" value="Genomic_DNA"/>
</dbReference>
<dbReference type="GO" id="GO:0000976">
    <property type="term" value="F:transcription cis-regulatory region binding"/>
    <property type="evidence" value="ECO:0007669"/>
    <property type="project" value="TreeGrafter"/>
</dbReference>
<dbReference type="InterPro" id="IPR036271">
    <property type="entry name" value="Tet_transcr_reg_TetR-rel_C_sf"/>
</dbReference>
<comment type="caution">
    <text evidence="6">The sequence shown here is derived from an EMBL/GenBank/DDBJ whole genome shotgun (WGS) entry which is preliminary data.</text>
</comment>
<dbReference type="Pfam" id="PF00440">
    <property type="entry name" value="TetR_N"/>
    <property type="match status" value="1"/>
</dbReference>
<dbReference type="Gene3D" id="1.10.357.10">
    <property type="entry name" value="Tetracycline Repressor, domain 2"/>
    <property type="match status" value="1"/>
</dbReference>
<evidence type="ECO:0000256" key="1">
    <source>
        <dbReference type="ARBA" id="ARBA00023015"/>
    </source>
</evidence>
<evidence type="ECO:0000259" key="5">
    <source>
        <dbReference type="PROSITE" id="PS50977"/>
    </source>
</evidence>
<dbReference type="InterPro" id="IPR001647">
    <property type="entry name" value="HTH_TetR"/>
</dbReference>
<protein>
    <submittedName>
        <fullName evidence="6">TetR family transcriptional regulator</fullName>
    </submittedName>
</protein>
<evidence type="ECO:0000256" key="4">
    <source>
        <dbReference type="PROSITE-ProRule" id="PRU00335"/>
    </source>
</evidence>
<dbReference type="GO" id="GO:0003700">
    <property type="term" value="F:DNA-binding transcription factor activity"/>
    <property type="evidence" value="ECO:0007669"/>
    <property type="project" value="TreeGrafter"/>
</dbReference>
<keyword evidence="3" id="KW-0804">Transcription</keyword>
<dbReference type="InterPro" id="IPR050109">
    <property type="entry name" value="HTH-type_TetR-like_transc_reg"/>
</dbReference>
<evidence type="ECO:0000256" key="3">
    <source>
        <dbReference type="ARBA" id="ARBA00023163"/>
    </source>
</evidence>
<gene>
    <name evidence="6" type="ORF">Cci01nite_28270</name>
</gene>
<dbReference type="Pfam" id="PF13305">
    <property type="entry name" value="TetR_C_33"/>
    <property type="match status" value="1"/>
</dbReference>
<dbReference type="PROSITE" id="PS50977">
    <property type="entry name" value="HTH_TETR_2"/>
    <property type="match status" value="1"/>
</dbReference>
<dbReference type="PANTHER" id="PTHR30055:SF234">
    <property type="entry name" value="HTH-TYPE TRANSCRIPTIONAL REGULATOR BETI"/>
    <property type="match status" value="1"/>
</dbReference>
<dbReference type="RefSeq" id="WP_120315246.1">
    <property type="nucleotide sequence ID" value="NZ_BONH01000009.1"/>
</dbReference>
<organism evidence="6 7">
    <name type="scientific">Catellatospora citrea</name>
    <dbReference type="NCBI Taxonomy" id="53366"/>
    <lineage>
        <taxon>Bacteria</taxon>
        <taxon>Bacillati</taxon>
        <taxon>Actinomycetota</taxon>
        <taxon>Actinomycetes</taxon>
        <taxon>Micromonosporales</taxon>
        <taxon>Micromonosporaceae</taxon>
        <taxon>Catellatospora</taxon>
    </lineage>
</organism>
<sequence>MSATAARLAEIAREILLAEGAAAVSMRRVATAAGVTPMTIYRHFANREALLATIADASFAEIAERWAARPAVADFDTRVTELLDDHLDFALGQPHLYDFVFTDPREGARRWPDDFRAGGSPSMNLVADALTGGIRQGVLRDQDVWPLALTVAALIHGLVQLFRGGRIDLPEPDFRALVHQLVGKVLDGNRA</sequence>
<keyword evidence="1" id="KW-0805">Transcription regulation</keyword>
<keyword evidence="2 4" id="KW-0238">DNA-binding</keyword>
<keyword evidence="7" id="KW-1185">Reference proteome</keyword>
<dbReference type="AlphaFoldDB" id="A0A8J3KEZ2"/>
<dbReference type="InterPro" id="IPR009057">
    <property type="entry name" value="Homeodomain-like_sf"/>
</dbReference>
<proteinExistence type="predicted"/>
<name>A0A8J3KEZ2_9ACTN</name>
<evidence type="ECO:0000313" key="7">
    <source>
        <dbReference type="Proteomes" id="UP000659904"/>
    </source>
</evidence>
<accession>A0A8J3KEZ2</accession>